<dbReference type="Proteomes" id="UP000306223">
    <property type="component" value="Unassembled WGS sequence"/>
</dbReference>
<protein>
    <submittedName>
        <fullName evidence="1">Uncharacterized protein</fullName>
    </submittedName>
</protein>
<proteinExistence type="predicted"/>
<dbReference type="EMBL" id="SUNH01000007">
    <property type="protein sequence ID" value="TJZ85843.1"/>
    <property type="molecule type" value="Genomic_DNA"/>
</dbReference>
<dbReference type="AlphaFoldDB" id="A0A4U0QUM0"/>
<name>A0A4U0QUM0_9RHOB</name>
<reference evidence="1 2" key="1">
    <citation type="submission" date="2019-04" db="EMBL/GenBank/DDBJ databases">
        <authorList>
            <person name="Li J."/>
        </authorList>
    </citation>
    <scope>NUCLEOTIDE SEQUENCE [LARGE SCALE GENOMIC DNA]</scope>
    <source>
        <strain evidence="1 2">CCTCC AB2016182</strain>
    </source>
</reference>
<dbReference type="RefSeq" id="WP_136855768.1">
    <property type="nucleotide sequence ID" value="NZ_SUNH01000007.1"/>
</dbReference>
<gene>
    <name evidence="1" type="ORF">FA740_05430</name>
</gene>
<evidence type="ECO:0000313" key="1">
    <source>
        <dbReference type="EMBL" id="TJZ85843.1"/>
    </source>
</evidence>
<sequence length="537" mass="55512">MAVAIGTMARLKNGGAWSFFPGGPETAVEAFGPGVEIEIRTVGEVFDLETLPAVSAPTINQPDPIVVPFGTGFTDNMAHRVSGGVPPYTFSQVQAAPLPLGVTITAGGNLTGSNQFPVGGYGWSVRVTDSRVTDGEPDPQSATINYLLTVEALPQVTPHWVVTSDQRAIIDGVTAESGIISFTLTEPEAYAGTHTVNTALLAAGPVCLVPPRVVEATQNPGFLVMIPGLWVSLSETITIDPRFVRDNDVLPDTGLSFDIYPAYEFSVAVDGGKTIYPRETVTDANGARSAQPEAGYFVEPTPVVTPGNSFEPTDARIARTSGASVSSFTLTSVNLGAPDPNRVIEIDMGGRIGTTAGTAITAVTIGGVAATPLSPQSAKVEHPSSGDVFGAVWSAPVPEGTSGNVVISFSQPEAPVFAVQVWRRVGLVSDAPVFVTDNVSGNGTVSRTVSMLGGERVVFGIASRRGMGEGVELFTPSANLTQIADISPGTVSGAAAVQLFIGTDFAEAEGPQTYSATSASSGSSNIVTWTRKLRAAG</sequence>
<evidence type="ECO:0000313" key="2">
    <source>
        <dbReference type="Proteomes" id="UP000306223"/>
    </source>
</evidence>
<dbReference type="OrthoDB" id="7888533at2"/>
<comment type="caution">
    <text evidence="1">The sequence shown here is derived from an EMBL/GenBank/DDBJ whole genome shotgun (WGS) entry which is preliminary data.</text>
</comment>
<keyword evidence="2" id="KW-1185">Reference proteome</keyword>
<accession>A0A4U0QUM0</accession>
<organism evidence="1 2">
    <name type="scientific">Paracoccus hibiscisoli</name>
    <dbReference type="NCBI Taxonomy" id="2023261"/>
    <lineage>
        <taxon>Bacteria</taxon>
        <taxon>Pseudomonadati</taxon>
        <taxon>Pseudomonadota</taxon>
        <taxon>Alphaproteobacteria</taxon>
        <taxon>Rhodobacterales</taxon>
        <taxon>Paracoccaceae</taxon>
        <taxon>Paracoccus</taxon>
    </lineage>
</organism>